<name>A0A5M3VT54_9ACTN</name>
<dbReference type="EMBL" id="BLAD01000042">
    <property type="protein sequence ID" value="GER99966.1"/>
    <property type="molecule type" value="Genomic_DNA"/>
</dbReference>
<gene>
    <name evidence="2" type="ORF">Acor_20300</name>
</gene>
<dbReference type="Proteomes" id="UP000334990">
    <property type="component" value="Unassembled WGS sequence"/>
</dbReference>
<sequence>MRALVIAGLAAATLLGVLVSPANAADTWHWGPVSSSDGKAKATSGKIATRPGGLRITGKLYDGSSSGACSWIRFKYLTDQGKTVYKSYKNCSAGYRKFTMNTGYVLSVEARVCRGTSVKITSKCSAYEGVWAQGG</sequence>
<dbReference type="OrthoDB" id="3536547at2"/>
<proteinExistence type="predicted"/>
<reference evidence="2 3" key="1">
    <citation type="submission" date="2019-10" db="EMBL/GenBank/DDBJ databases">
        <title>Whole genome shotgun sequence of Acrocarpospora corrugata NBRC 13972.</title>
        <authorList>
            <person name="Ichikawa N."/>
            <person name="Kimura A."/>
            <person name="Kitahashi Y."/>
            <person name="Komaki H."/>
            <person name="Oguchi A."/>
        </authorList>
    </citation>
    <scope>NUCLEOTIDE SEQUENCE [LARGE SCALE GENOMIC DNA]</scope>
    <source>
        <strain evidence="2 3">NBRC 13972</strain>
    </source>
</reference>
<protein>
    <recommendedName>
        <fullName evidence="4">Secreted protein</fullName>
    </recommendedName>
</protein>
<feature type="signal peptide" evidence="1">
    <location>
        <begin position="1"/>
        <end position="24"/>
    </location>
</feature>
<evidence type="ECO:0000313" key="3">
    <source>
        <dbReference type="Proteomes" id="UP000334990"/>
    </source>
</evidence>
<evidence type="ECO:0008006" key="4">
    <source>
        <dbReference type="Google" id="ProtNLM"/>
    </source>
</evidence>
<organism evidence="2 3">
    <name type="scientific">Acrocarpospora corrugata</name>
    <dbReference type="NCBI Taxonomy" id="35763"/>
    <lineage>
        <taxon>Bacteria</taxon>
        <taxon>Bacillati</taxon>
        <taxon>Actinomycetota</taxon>
        <taxon>Actinomycetes</taxon>
        <taxon>Streptosporangiales</taxon>
        <taxon>Streptosporangiaceae</taxon>
        <taxon>Acrocarpospora</taxon>
    </lineage>
</organism>
<keyword evidence="1" id="KW-0732">Signal</keyword>
<comment type="caution">
    <text evidence="2">The sequence shown here is derived from an EMBL/GenBank/DDBJ whole genome shotgun (WGS) entry which is preliminary data.</text>
</comment>
<evidence type="ECO:0000256" key="1">
    <source>
        <dbReference type="SAM" id="SignalP"/>
    </source>
</evidence>
<keyword evidence="3" id="KW-1185">Reference proteome</keyword>
<evidence type="ECO:0000313" key="2">
    <source>
        <dbReference type="EMBL" id="GER99966.1"/>
    </source>
</evidence>
<dbReference type="AlphaFoldDB" id="A0A5M3VT54"/>
<dbReference type="RefSeq" id="WP_155336334.1">
    <property type="nucleotide sequence ID" value="NZ_BAAABN010000043.1"/>
</dbReference>
<feature type="chain" id="PRO_5024274823" description="Secreted protein" evidence="1">
    <location>
        <begin position="25"/>
        <end position="135"/>
    </location>
</feature>
<accession>A0A5M3VT54</accession>